<keyword evidence="4" id="KW-0472">Membrane</keyword>
<keyword evidence="1" id="KW-0489">Methyltransferase</keyword>
<accession>A0A2G9Y715</accession>
<evidence type="ECO:0000256" key="3">
    <source>
        <dbReference type="ARBA" id="ARBA00022691"/>
    </source>
</evidence>
<keyword evidence="4" id="KW-1133">Transmembrane helix</keyword>
<proteinExistence type="predicted"/>
<dbReference type="Gene3D" id="3.40.50.150">
    <property type="entry name" value="Vaccinia Virus protein VP39"/>
    <property type="match status" value="1"/>
</dbReference>
<dbReference type="EMBL" id="PCRE01000032">
    <property type="protein sequence ID" value="PIP14986.1"/>
    <property type="molecule type" value="Genomic_DNA"/>
</dbReference>
<dbReference type="SUPFAM" id="SSF53335">
    <property type="entry name" value="S-adenosyl-L-methionine-dependent methyltransferases"/>
    <property type="match status" value="1"/>
</dbReference>
<name>A0A2G9Y715_9BACT</name>
<dbReference type="GO" id="GO:0032259">
    <property type="term" value="P:methylation"/>
    <property type="evidence" value="ECO:0007669"/>
    <property type="project" value="UniProtKB-KW"/>
</dbReference>
<reference evidence="6 7" key="1">
    <citation type="submission" date="2017-09" db="EMBL/GenBank/DDBJ databases">
        <title>Depth-based differentiation of microbial function through sediment-hosted aquifers and enrichment of novel symbionts in the deep terrestrial subsurface.</title>
        <authorList>
            <person name="Probst A.J."/>
            <person name="Ladd B."/>
            <person name="Jarett J.K."/>
            <person name="Geller-Mcgrath D.E."/>
            <person name="Sieber C.M."/>
            <person name="Emerson J.B."/>
            <person name="Anantharaman K."/>
            <person name="Thomas B.C."/>
            <person name="Malmstrom R."/>
            <person name="Stieglmeier M."/>
            <person name="Klingl A."/>
            <person name="Woyke T."/>
            <person name="Ryan C.M."/>
            <person name="Banfield J.F."/>
        </authorList>
    </citation>
    <scope>NUCLEOTIDE SEQUENCE [LARGE SCALE GENOMIC DNA]</scope>
    <source>
        <strain evidence="6">CG23_combo_of_CG06-09_8_20_14_all_35_49</strain>
    </source>
</reference>
<sequence>MISSMIFIIAYLGLIFFLLIFLFFMSLYTAFLIYSSFKGSPYVATRKKVIKEILEMANLKKGKVFYELGSGDGRVNRLAVKNWQVKAVGVDINPLLVFWSNFLAKLQKLDKNCQFIRKNIFDINYSKADYLYIFLMPDLIKKLTPKLKKELKKTCLIISHGFKIEDKGIKLIKVKEGKPFNTYYYRI</sequence>
<dbReference type="Proteomes" id="UP000231025">
    <property type="component" value="Unassembled WGS sequence"/>
</dbReference>
<dbReference type="AlphaFoldDB" id="A0A2G9Y715"/>
<dbReference type="PANTHER" id="PTHR13610">
    <property type="entry name" value="METHYLTRANSFERASE DOMAIN-CONTAINING PROTEIN"/>
    <property type="match status" value="1"/>
</dbReference>
<evidence type="ECO:0000259" key="5">
    <source>
        <dbReference type="Pfam" id="PF08123"/>
    </source>
</evidence>
<keyword evidence="3" id="KW-0949">S-adenosyl-L-methionine</keyword>
<dbReference type="InterPro" id="IPR026170">
    <property type="entry name" value="FAM173A/B"/>
</dbReference>
<keyword evidence="4" id="KW-0812">Transmembrane</keyword>
<evidence type="ECO:0000256" key="2">
    <source>
        <dbReference type="ARBA" id="ARBA00022679"/>
    </source>
</evidence>
<dbReference type="GO" id="GO:0016279">
    <property type="term" value="F:protein-lysine N-methyltransferase activity"/>
    <property type="evidence" value="ECO:0007669"/>
    <property type="project" value="InterPro"/>
</dbReference>
<evidence type="ECO:0000256" key="4">
    <source>
        <dbReference type="SAM" id="Phobius"/>
    </source>
</evidence>
<organism evidence="6 7">
    <name type="scientific">Candidatus Roizmanbacteria bacterium CG23_combo_of_CG06-09_8_20_14_all_35_49</name>
    <dbReference type="NCBI Taxonomy" id="1974863"/>
    <lineage>
        <taxon>Bacteria</taxon>
        <taxon>Candidatus Roizmaniibacteriota</taxon>
    </lineage>
</organism>
<evidence type="ECO:0000313" key="7">
    <source>
        <dbReference type="Proteomes" id="UP000231025"/>
    </source>
</evidence>
<dbReference type="Pfam" id="PF08123">
    <property type="entry name" value="DOT1"/>
    <property type="match status" value="1"/>
</dbReference>
<comment type="caution">
    <text evidence="6">The sequence shown here is derived from an EMBL/GenBank/DDBJ whole genome shotgun (WGS) entry which is preliminary data.</text>
</comment>
<gene>
    <name evidence="6" type="ORF">COX47_02160</name>
</gene>
<evidence type="ECO:0000256" key="1">
    <source>
        <dbReference type="ARBA" id="ARBA00022603"/>
    </source>
</evidence>
<evidence type="ECO:0000313" key="6">
    <source>
        <dbReference type="EMBL" id="PIP14986.1"/>
    </source>
</evidence>
<feature type="transmembrane region" description="Helical" evidence="4">
    <location>
        <begin position="6"/>
        <end position="34"/>
    </location>
</feature>
<keyword evidence="2" id="KW-0808">Transferase</keyword>
<protein>
    <recommendedName>
        <fullName evidence="5">DOT1 domain-containing protein</fullName>
    </recommendedName>
</protein>
<dbReference type="InterPro" id="IPR025789">
    <property type="entry name" value="DOT1_dom"/>
</dbReference>
<dbReference type="InterPro" id="IPR029063">
    <property type="entry name" value="SAM-dependent_MTases_sf"/>
</dbReference>
<feature type="domain" description="DOT1" evidence="5">
    <location>
        <begin position="34"/>
        <end position="131"/>
    </location>
</feature>
<dbReference type="PANTHER" id="PTHR13610:SF11">
    <property type="entry name" value="METHYLTRANSFERASE DOMAIN-CONTAINING PROTEIN"/>
    <property type="match status" value="1"/>
</dbReference>